<comment type="similarity">
    <text evidence="2">Belongs to the glycosyl hydrolase 33 family.</text>
</comment>
<reference evidence="5 6" key="1">
    <citation type="submission" date="2019-02" db="EMBL/GenBank/DDBJ databases">
        <title>Deep-cultivation of Planctomycetes and their phenomic and genomic characterization uncovers novel biology.</title>
        <authorList>
            <person name="Wiegand S."/>
            <person name="Jogler M."/>
            <person name="Boedeker C."/>
            <person name="Pinto D."/>
            <person name="Vollmers J."/>
            <person name="Rivas-Marin E."/>
            <person name="Kohn T."/>
            <person name="Peeters S.H."/>
            <person name="Heuer A."/>
            <person name="Rast P."/>
            <person name="Oberbeckmann S."/>
            <person name="Bunk B."/>
            <person name="Jeske O."/>
            <person name="Meyerdierks A."/>
            <person name="Storesund J.E."/>
            <person name="Kallscheuer N."/>
            <person name="Luecker S."/>
            <person name="Lage O.M."/>
            <person name="Pohl T."/>
            <person name="Merkel B.J."/>
            <person name="Hornburger P."/>
            <person name="Mueller R.-W."/>
            <person name="Bruemmer F."/>
            <person name="Labrenz M."/>
            <person name="Spormann A.M."/>
            <person name="Op Den Camp H."/>
            <person name="Overmann J."/>
            <person name="Amann R."/>
            <person name="Jetten M.S.M."/>
            <person name="Mascher T."/>
            <person name="Medema M.H."/>
            <person name="Devos D.P."/>
            <person name="Kaster A.-K."/>
            <person name="Ovreas L."/>
            <person name="Rohde M."/>
            <person name="Galperin M.Y."/>
            <person name="Jogler C."/>
        </authorList>
    </citation>
    <scope>NUCLEOTIDE SEQUENCE [LARGE SCALE GENOMIC DNA]</scope>
    <source>
        <strain evidence="5 6">Poly41</strain>
    </source>
</reference>
<feature type="domain" description="Sialidase" evidence="4">
    <location>
        <begin position="83"/>
        <end position="378"/>
    </location>
</feature>
<comment type="catalytic activity">
    <reaction evidence="1">
        <text>Hydrolysis of alpha-(2-&gt;3)-, alpha-(2-&gt;6)-, alpha-(2-&gt;8)- glycosidic linkages of terminal sialic acid residues in oligosaccharides, glycoproteins, glycolipids, colominic acid and synthetic substrates.</text>
        <dbReference type="EC" id="3.2.1.18"/>
    </reaction>
</comment>
<sequence precursor="true">MNKRRIWEAQDGFTRIRRIRQISGVLMIFAIAFTDYCASAEPSIERVTLFEEGRDGFTLYRIPGIVVTSRGSVLAYCEARKFSTADRGEIEIHLRRSTDCGRTWSPPQQVAHLGERLPRNPHLPPGKQAKDFGGPEEQTVNNPVAITCRNGTVHLLYCVEYMRCFHIRSDDDGLSWSKPVEITTAFEAFRSTIDWQAMATGPGHAIELQSGRLVVPFWMSNYDPGVKQGKGVGVVFSDDQGVTWLPGELSLFDAGEPNIAELPGGGVLLTARNGDARSRRISTTSSNGATNWSTPRFIDELYEPGCMAGMVSHPGVDNLKGPLLLFSNVQTTERAHSSRRNLTIHLSRDGGAIWPVSRVLEPGPSAYSDLAVLPDGQVLCCFEDGSGEPVQKRKRDWAYTRITVARFNLQWLLQSGSAP</sequence>
<dbReference type="EC" id="3.2.1.18" evidence="3"/>
<proteinExistence type="inferred from homology"/>
<dbReference type="PANTHER" id="PTHR10628:SF30">
    <property type="entry name" value="EXO-ALPHA-SIALIDASE"/>
    <property type="match status" value="1"/>
</dbReference>
<dbReference type="GO" id="GO:0006689">
    <property type="term" value="P:ganglioside catabolic process"/>
    <property type="evidence" value="ECO:0007669"/>
    <property type="project" value="TreeGrafter"/>
</dbReference>
<name>A0A5C6D0Q3_9BACT</name>
<dbReference type="InterPro" id="IPR036278">
    <property type="entry name" value="Sialidase_sf"/>
</dbReference>
<comment type="caution">
    <text evidence="5">The sequence shown here is derived from an EMBL/GenBank/DDBJ whole genome shotgun (WGS) entry which is preliminary data.</text>
</comment>
<dbReference type="OrthoDB" id="7294637at2"/>
<dbReference type="Pfam" id="PF13088">
    <property type="entry name" value="BNR_2"/>
    <property type="match status" value="1"/>
</dbReference>
<dbReference type="GO" id="GO:0009313">
    <property type="term" value="P:oligosaccharide catabolic process"/>
    <property type="evidence" value="ECO:0007669"/>
    <property type="project" value="TreeGrafter"/>
</dbReference>
<organism evidence="5 6">
    <name type="scientific">Novipirellula artificiosorum</name>
    <dbReference type="NCBI Taxonomy" id="2528016"/>
    <lineage>
        <taxon>Bacteria</taxon>
        <taxon>Pseudomonadati</taxon>
        <taxon>Planctomycetota</taxon>
        <taxon>Planctomycetia</taxon>
        <taxon>Pirellulales</taxon>
        <taxon>Pirellulaceae</taxon>
        <taxon>Novipirellula</taxon>
    </lineage>
</organism>
<dbReference type="PANTHER" id="PTHR10628">
    <property type="entry name" value="SIALIDASE"/>
    <property type="match status" value="1"/>
</dbReference>
<dbReference type="CDD" id="cd15482">
    <property type="entry name" value="Sialidase_non-viral"/>
    <property type="match status" value="1"/>
</dbReference>
<dbReference type="EMBL" id="SJPV01000021">
    <property type="protein sequence ID" value="TWU30713.1"/>
    <property type="molecule type" value="Genomic_DNA"/>
</dbReference>
<dbReference type="InterPro" id="IPR011040">
    <property type="entry name" value="Sialidase"/>
</dbReference>
<dbReference type="GO" id="GO:0004308">
    <property type="term" value="F:exo-alpha-sialidase activity"/>
    <property type="evidence" value="ECO:0007669"/>
    <property type="project" value="UniProtKB-EC"/>
</dbReference>
<evidence type="ECO:0000256" key="3">
    <source>
        <dbReference type="ARBA" id="ARBA00012733"/>
    </source>
</evidence>
<keyword evidence="5" id="KW-0378">Hydrolase</keyword>
<dbReference type="Gene3D" id="2.120.10.10">
    <property type="match status" value="1"/>
</dbReference>
<dbReference type="InterPro" id="IPR026856">
    <property type="entry name" value="Sialidase_fam"/>
</dbReference>
<accession>A0A5C6D0Q3</accession>
<evidence type="ECO:0000256" key="2">
    <source>
        <dbReference type="ARBA" id="ARBA00009348"/>
    </source>
</evidence>
<evidence type="ECO:0000313" key="6">
    <source>
        <dbReference type="Proteomes" id="UP000319143"/>
    </source>
</evidence>
<evidence type="ECO:0000259" key="4">
    <source>
        <dbReference type="Pfam" id="PF13088"/>
    </source>
</evidence>
<evidence type="ECO:0000256" key="1">
    <source>
        <dbReference type="ARBA" id="ARBA00000427"/>
    </source>
</evidence>
<dbReference type="AlphaFoldDB" id="A0A5C6D0Q3"/>
<evidence type="ECO:0000313" key="5">
    <source>
        <dbReference type="EMBL" id="TWU30713.1"/>
    </source>
</evidence>
<dbReference type="Proteomes" id="UP000319143">
    <property type="component" value="Unassembled WGS sequence"/>
</dbReference>
<gene>
    <name evidence="5" type="primary">nedA_3</name>
    <name evidence="5" type="ORF">Poly41_66180</name>
</gene>
<dbReference type="GO" id="GO:0005737">
    <property type="term" value="C:cytoplasm"/>
    <property type="evidence" value="ECO:0007669"/>
    <property type="project" value="TreeGrafter"/>
</dbReference>
<dbReference type="SUPFAM" id="SSF50939">
    <property type="entry name" value="Sialidases"/>
    <property type="match status" value="1"/>
</dbReference>
<dbReference type="RefSeq" id="WP_146531291.1">
    <property type="nucleotide sequence ID" value="NZ_SJPV01000021.1"/>
</dbReference>
<keyword evidence="6" id="KW-1185">Reference proteome</keyword>
<keyword evidence="5" id="KW-0326">Glycosidase</keyword>
<protein>
    <recommendedName>
        <fullName evidence="3">exo-alpha-sialidase</fullName>
        <ecNumber evidence="3">3.2.1.18</ecNumber>
    </recommendedName>
</protein>
<dbReference type="GO" id="GO:0016020">
    <property type="term" value="C:membrane"/>
    <property type="evidence" value="ECO:0007669"/>
    <property type="project" value="TreeGrafter"/>
</dbReference>